<gene>
    <name evidence="2" type="ORF">AWR27_22275</name>
</gene>
<evidence type="ECO:0000259" key="1">
    <source>
        <dbReference type="Pfam" id="PF13175"/>
    </source>
</evidence>
<dbReference type="InterPro" id="IPR051396">
    <property type="entry name" value="Bact_Antivir_Def_Nuclease"/>
</dbReference>
<dbReference type="PANTHER" id="PTHR43581:SF4">
    <property type="entry name" value="ATP_GTP PHOSPHATASE"/>
    <property type="match status" value="1"/>
</dbReference>
<organism evidence="2 3">
    <name type="scientific">Spirosoma montaniterrae</name>
    <dbReference type="NCBI Taxonomy" id="1178516"/>
    <lineage>
        <taxon>Bacteria</taxon>
        <taxon>Pseudomonadati</taxon>
        <taxon>Bacteroidota</taxon>
        <taxon>Cytophagia</taxon>
        <taxon>Cytophagales</taxon>
        <taxon>Cytophagaceae</taxon>
        <taxon>Spirosoma</taxon>
    </lineage>
</organism>
<dbReference type="Pfam" id="PF13175">
    <property type="entry name" value="AAA_15"/>
    <property type="match status" value="1"/>
</dbReference>
<proteinExistence type="predicted"/>
<evidence type="ECO:0000313" key="3">
    <source>
        <dbReference type="Proteomes" id="UP000187941"/>
    </source>
</evidence>
<dbReference type="Proteomes" id="UP000187941">
    <property type="component" value="Chromosome"/>
</dbReference>
<sequence>MLKRVSIQNFKSLKDVTLDLQKVNLLIGPNNSGKTNLLKALAYFVRDNTNQDEPDYERFVFKQLRGNEIKLELLYDLSTQSYERGFVCIVTGKGSIQKAELRGRVLGLFCILILEK</sequence>
<evidence type="ECO:0000313" key="2">
    <source>
        <dbReference type="EMBL" id="AQG81790.1"/>
    </source>
</evidence>
<feature type="domain" description="Endonuclease GajA/Old nuclease/RecF-like AAA" evidence="1">
    <location>
        <begin position="1"/>
        <end position="75"/>
    </location>
</feature>
<protein>
    <recommendedName>
        <fullName evidence="1">Endonuclease GajA/Old nuclease/RecF-like AAA domain-containing protein</fullName>
    </recommendedName>
</protein>
<name>A0A1P9X2C9_9BACT</name>
<accession>A0A1P9X2C9</accession>
<dbReference type="KEGG" id="smon:AWR27_22275"/>
<reference evidence="2 3" key="1">
    <citation type="submission" date="2016-01" db="EMBL/GenBank/DDBJ databases">
        <authorList>
            <person name="Oliw E.H."/>
        </authorList>
    </citation>
    <scope>NUCLEOTIDE SEQUENCE [LARGE SCALE GENOMIC DNA]</scope>
    <source>
        <strain evidence="2 3">DY10</strain>
    </source>
</reference>
<dbReference type="SUPFAM" id="SSF52540">
    <property type="entry name" value="P-loop containing nucleoside triphosphate hydrolases"/>
    <property type="match status" value="1"/>
</dbReference>
<dbReference type="AlphaFoldDB" id="A0A1P9X2C9"/>
<dbReference type="PANTHER" id="PTHR43581">
    <property type="entry name" value="ATP/GTP PHOSPHATASE"/>
    <property type="match status" value="1"/>
</dbReference>
<dbReference type="Gene3D" id="3.40.50.300">
    <property type="entry name" value="P-loop containing nucleotide triphosphate hydrolases"/>
    <property type="match status" value="1"/>
</dbReference>
<dbReference type="STRING" id="1178516.AWR27_22275"/>
<dbReference type="InterPro" id="IPR041685">
    <property type="entry name" value="AAA_GajA/Old/RecF-like"/>
</dbReference>
<dbReference type="EMBL" id="CP014263">
    <property type="protein sequence ID" value="AQG81790.1"/>
    <property type="molecule type" value="Genomic_DNA"/>
</dbReference>
<dbReference type="InterPro" id="IPR027417">
    <property type="entry name" value="P-loop_NTPase"/>
</dbReference>
<keyword evidence="3" id="KW-1185">Reference proteome</keyword>